<dbReference type="EMBL" id="OZ034814">
    <property type="protein sequence ID" value="CAL1362285.1"/>
    <property type="molecule type" value="Genomic_DNA"/>
</dbReference>
<name>A0AAV2D2R3_9ROSI</name>
<reference evidence="2 3" key="1">
    <citation type="submission" date="2024-04" db="EMBL/GenBank/DDBJ databases">
        <authorList>
            <person name="Fracassetti M."/>
        </authorList>
    </citation>
    <scope>NUCLEOTIDE SEQUENCE [LARGE SCALE GENOMIC DNA]</scope>
</reference>
<feature type="region of interest" description="Disordered" evidence="1">
    <location>
        <begin position="92"/>
        <end position="120"/>
    </location>
</feature>
<evidence type="ECO:0008006" key="4">
    <source>
        <dbReference type="Google" id="ProtNLM"/>
    </source>
</evidence>
<gene>
    <name evidence="2" type="ORF">LTRI10_LOCUS9387</name>
</gene>
<protein>
    <recommendedName>
        <fullName evidence="4">CCHC-type domain-containing protein</fullName>
    </recommendedName>
</protein>
<dbReference type="Proteomes" id="UP001497516">
    <property type="component" value="Chromosome 10"/>
</dbReference>
<organism evidence="2 3">
    <name type="scientific">Linum trigynum</name>
    <dbReference type="NCBI Taxonomy" id="586398"/>
    <lineage>
        <taxon>Eukaryota</taxon>
        <taxon>Viridiplantae</taxon>
        <taxon>Streptophyta</taxon>
        <taxon>Embryophyta</taxon>
        <taxon>Tracheophyta</taxon>
        <taxon>Spermatophyta</taxon>
        <taxon>Magnoliopsida</taxon>
        <taxon>eudicotyledons</taxon>
        <taxon>Gunneridae</taxon>
        <taxon>Pentapetalae</taxon>
        <taxon>rosids</taxon>
        <taxon>fabids</taxon>
        <taxon>Malpighiales</taxon>
        <taxon>Linaceae</taxon>
        <taxon>Linum</taxon>
    </lineage>
</organism>
<evidence type="ECO:0000313" key="3">
    <source>
        <dbReference type="Proteomes" id="UP001497516"/>
    </source>
</evidence>
<dbReference type="AlphaFoldDB" id="A0AAV2D2R3"/>
<keyword evidence="3" id="KW-1185">Reference proteome</keyword>
<proteinExistence type="predicted"/>
<evidence type="ECO:0000256" key="1">
    <source>
        <dbReference type="SAM" id="MobiDB-lite"/>
    </source>
</evidence>
<evidence type="ECO:0000313" key="2">
    <source>
        <dbReference type="EMBL" id="CAL1362285.1"/>
    </source>
</evidence>
<accession>A0AAV2D2R3</accession>
<sequence>MRCESLYNVCFECGKYGYTTEQCGCTKPPESEPVVEEADQTNDMHVEPVPKSPLYGEWMVAKKKNRRSGAISGQSNHLVTQMRETTNRYEVLSEAERQGTRPTQEAPKGREPQQNPNLPAGVPLYNNFLVAKRENSVVVQPGRVPIGNGAAFGCVVMKEFVKALTEKLTPNSAAHDDYLTCSNNPNEEEVGMTFIAVTVGIRPYPTRSTWGIPTLTGYGADKSNTRKESCGDGVGMDLSAPAPYPYPLRHCICLIILKYNYGNVIYQKDLRVIVK</sequence>